<gene>
    <name evidence="1" type="ORF">PSHT_05691</name>
</gene>
<name>A0A2S4W9W3_9BASI</name>
<protein>
    <submittedName>
        <fullName evidence="1">Uncharacterized protein</fullName>
    </submittedName>
</protein>
<dbReference type="Proteomes" id="UP000238274">
    <property type="component" value="Unassembled WGS sequence"/>
</dbReference>
<reference evidence="2" key="3">
    <citation type="journal article" date="2018" name="Mol. Plant Microbe Interact.">
        <title>Genome sequence resources for the wheat stripe rust pathogen (Puccinia striiformis f. sp. tritici) and the barley stripe rust pathogen (Puccinia striiformis f. sp. hordei).</title>
        <authorList>
            <person name="Xia C."/>
            <person name="Wang M."/>
            <person name="Yin C."/>
            <person name="Cornejo O.E."/>
            <person name="Hulbert S.H."/>
            <person name="Chen X."/>
        </authorList>
    </citation>
    <scope>NUCLEOTIDE SEQUENCE [LARGE SCALE GENOMIC DNA]</scope>
    <source>
        <strain evidence="2">93TX-2</strain>
    </source>
</reference>
<organism evidence="1 2">
    <name type="scientific">Puccinia striiformis</name>
    <dbReference type="NCBI Taxonomy" id="27350"/>
    <lineage>
        <taxon>Eukaryota</taxon>
        <taxon>Fungi</taxon>
        <taxon>Dikarya</taxon>
        <taxon>Basidiomycota</taxon>
        <taxon>Pucciniomycotina</taxon>
        <taxon>Pucciniomycetes</taxon>
        <taxon>Pucciniales</taxon>
        <taxon>Pucciniaceae</taxon>
        <taxon>Puccinia</taxon>
    </lineage>
</organism>
<keyword evidence="2" id="KW-1185">Reference proteome</keyword>
<reference evidence="2" key="2">
    <citation type="journal article" date="2018" name="BMC Genomics">
        <title>Genomic insights into host adaptation between the wheat stripe rust pathogen (Puccinia striiformis f. sp. tritici) and the barley stripe rust pathogen (Puccinia striiformis f. sp. hordei).</title>
        <authorList>
            <person name="Xia C."/>
            <person name="Wang M."/>
            <person name="Yin C."/>
            <person name="Cornejo O.E."/>
            <person name="Hulbert S.H."/>
            <person name="Chen X."/>
        </authorList>
    </citation>
    <scope>NUCLEOTIDE SEQUENCE [LARGE SCALE GENOMIC DNA]</scope>
    <source>
        <strain evidence="2">93TX-2</strain>
    </source>
</reference>
<accession>A0A2S4W9W3</accession>
<comment type="caution">
    <text evidence="1">The sequence shown here is derived from an EMBL/GenBank/DDBJ whole genome shotgun (WGS) entry which is preliminary data.</text>
</comment>
<dbReference type="EMBL" id="PKSM01000063">
    <property type="protein sequence ID" value="POW18556.1"/>
    <property type="molecule type" value="Genomic_DNA"/>
</dbReference>
<evidence type="ECO:0000313" key="2">
    <source>
        <dbReference type="Proteomes" id="UP000238274"/>
    </source>
</evidence>
<sequence length="28" mass="3170">MRTIDMNYLTGFSARKKAGKVAAREEQP</sequence>
<dbReference type="VEuPathDB" id="FungiDB:PSHT_05691"/>
<reference evidence="1 2" key="1">
    <citation type="submission" date="2017-12" db="EMBL/GenBank/DDBJ databases">
        <title>Gene loss provides genomic basis for host adaptation in cereal stripe rust fungi.</title>
        <authorList>
            <person name="Xia C."/>
        </authorList>
    </citation>
    <scope>NUCLEOTIDE SEQUENCE [LARGE SCALE GENOMIC DNA]</scope>
    <source>
        <strain evidence="1 2">93TX-2</strain>
    </source>
</reference>
<dbReference type="AlphaFoldDB" id="A0A2S4W9W3"/>
<evidence type="ECO:0000313" key="1">
    <source>
        <dbReference type="EMBL" id="POW18556.1"/>
    </source>
</evidence>
<proteinExistence type="predicted"/>